<dbReference type="AlphaFoldDB" id="A0A4Y6UWD6"/>
<proteinExistence type="inferred from homology"/>
<reference evidence="11 12" key="1">
    <citation type="submission" date="2019-06" db="EMBL/GenBank/DDBJ databases">
        <title>Saccharibacillus brassicae sp. nov., an endophytic bacterium isolated from Chinese cabbage seeds (Brassica pekinensis).</title>
        <authorList>
            <person name="Jiang L."/>
            <person name="Lee J."/>
            <person name="Kim S.W."/>
        </authorList>
    </citation>
    <scope>NUCLEOTIDE SEQUENCE [LARGE SCALE GENOMIC DNA]</scope>
    <source>
        <strain evidence="12">KCTC 43072 / ATSA2</strain>
    </source>
</reference>
<dbReference type="InterPro" id="IPR014014">
    <property type="entry name" value="RNA_helicase_DEAD_Q_motif"/>
</dbReference>
<evidence type="ECO:0000256" key="5">
    <source>
        <dbReference type="ARBA" id="ARBA00038437"/>
    </source>
</evidence>
<evidence type="ECO:0000256" key="7">
    <source>
        <dbReference type="SAM" id="MobiDB-lite"/>
    </source>
</evidence>
<evidence type="ECO:0000256" key="4">
    <source>
        <dbReference type="ARBA" id="ARBA00022840"/>
    </source>
</evidence>
<dbReference type="SMART" id="SM00490">
    <property type="entry name" value="HELICc"/>
    <property type="match status" value="1"/>
</dbReference>
<evidence type="ECO:0000259" key="10">
    <source>
        <dbReference type="PROSITE" id="PS51195"/>
    </source>
</evidence>
<evidence type="ECO:0000259" key="9">
    <source>
        <dbReference type="PROSITE" id="PS51194"/>
    </source>
</evidence>
<feature type="domain" description="Helicase C-terminal" evidence="9">
    <location>
        <begin position="225"/>
        <end position="385"/>
    </location>
</feature>
<dbReference type="GO" id="GO:0003724">
    <property type="term" value="F:RNA helicase activity"/>
    <property type="evidence" value="ECO:0007669"/>
    <property type="project" value="InterPro"/>
</dbReference>
<dbReference type="PROSITE" id="PS51195">
    <property type="entry name" value="Q_MOTIF"/>
    <property type="match status" value="1"/>
</dbReference>
<keyword evidence="12" id="KW-1185">Reference proteome</keyword>
<dbReference type="InterPro" id="IPR011545">
    <property type="entry name" value="DEAD/DEAH_box_helicase_dom"/>
</dbReference>
<sequence length="574" mass="60560">MKTFKDLGIAPEVLDRLQAQGITVPTPVQQASLPLALAGRDLMVQAQTGTGKTLAFILPILDKIAAGREWNDGGRSEGMGLPPALVVAPTRELALQITVEARKMAGPEMRILSVYGGQDVEAQLHKLKSGCDLVIGTPGRLLDHIRRETLKLGKVKTLVLDEADQMLHMGFLKEVQAIIEATPPSRQTMLFSATLPDTVRHLAGAYTKDAEQISITPTEKIPARNIRQIALECTDRNKYDALKFLINRDNPYLAVVFCRTKRRASKLNEDLQLEGFNSAELHGDLSQNKREQVMRAFREARLQILVATDVAARGLDVEGVSHVFNFDIPQDTDSYIHRIGRTGRAGDKGLAYTFVAQRDHGILDLIEQATRQRPERVAFQNGGVIRVADASRRTGGEGREEREGREGSVKGGARRGSGGGRSNQEGGRGRRGSESAGGRGEASRGAARRVAGGEDRAGRDGAGANRRGGSARGESAGRGGARSEGSGSAGAGRAGRTGGEPGRGSGGYSRGADTERSAGPSRGGSPDRGGQSRGGKGGSGRSGGGRPEGGGSGNGGRSSGGGRGSDSGSRGRRR</sequence>
<dbReference type="RefSeq" id="WP_141447478.1">
    <property type="nucleotide sequence ID" value="NZ_CP041217.1"/>
</dbReference>
<dbReference type="Gene3D" id="3.40.50.300">
    <property type="entry name" value="P-loop containing nucleotide triphosphate hydrolases"/>
    <property type="match status" value="2"/>
</dbReference>
<name>A0A4Y6UWD6_SACBS</name>
<dbReference type="SUPFAM" id="SSF52540">
    <property type="entry name" value="P-loop containing nucleoside triphosphate hydrolases"/>
    <property type="match status" value="1"/>
</dbReference>
<dbReference type="SMART" id="SM00487">
    <property type="entry name" value="DEXDc"/>
    <property type="match status" value="1"/>
</dbReference>
<dbReference type="CDD" id="cd18787">
    <property type="entry name" value="SF2_C_DEAD"/>
    <property type="match status" value="1"/>
</dbReference>
<feature type="region of interest" description="Disordered" evidence="7">
    <location>
        <begin position="388"/>
        <end position="574"/>
    </location>
</feature>
<dbReference type="InterPro" id="IPR044742">
    <property type="entry name" value="DEAD/DEAH_RhlB"/>
</dbReference>
<dbReference type="InterPro" id="IPR014001">
    <property type="entry name" value="Helicase_ATP-bd"/>
</dbReference>
<keyword evidence="4" id="KW-0067">ATP-binding</keyword>
<accession>A0A4Y6UWD6</accession>
<dbReference type="PANTHER" id="PTHR47959:SF1">
    <property type="entry name" value="ATP-DEPENDENT RNA HELICASE DBPA"/>
    <property type="match status" value="1"/>
</dbReference>
<feature type="compositionally biased region" description="Gly residues" evidence="7">
    <location>
        <begin position="531"/>
        <end position="565"/>
    </location>
</feature>
<feature type="compositionally biased region" description="Low complexity" evidence="7">
    <location>
        <begin position="462"/>
        <end position="474"/>
    </location>
</feature>
<comment type="similarity">
    <text evidence="5">Belongs to the DEAD box helicase family.</text>
</comment>
<keyword evidence="2" id="KW-0378">Hydrolase</keyword>
<dbReference type="Pfam" id="PF00271">
    <property type="entry name" value="Helicase_C"/>
    <property type="match status" value="1"/>
</dbReference>
<evidence type="ECO:0000256" key="2">
    <source>
        <dbReference type="ARBA" id="ARBA00022801"/>
    </source>
</evidence>
<dbReference type="InterPro" id="IPR050079">
    <property type="entry name" value="DEAD_box_RNA_helicase"/>
</dbReference>
<feature type="compositionally biased region" description="Basic and acidic residues" evidence="7">
    <location>
        <begin position="389"/>
        <end position="408"/>
    </location>
</feature>
<protein>
    <submittedName>
        <fullName evidence="11">DEAD/DEAH box helicase</fullName>
    </submittedName>
</protein>
<dbReference type="Proteomes" id="UP000316968">
    <property type="component" value="Chromosome"/>
</dbReference>
<dbReference type="GO" id="GO:0016787">
    <property type="term" value="F:hydrolase activity"/>
    <property type="evidence" value="ECO:0007669"/>
    <property type="project" value="UniProtKB-KW"/>
</dbReference>
<keyword evidence="3 11" id="KW-0347">Helicase</keyword>
<dbReference type="KEGG" id="saca:FFV09_08750"/>
<evidence type="ECO:0000256" key="3">
    <source>
        <dbReference type="ARBA" id="ARBA00022806"/>
    </source>
</evidence>
<feature type="domain" description="DEAD-box RNA helicase Q" evidence="10">
    <location>
        <begin position="2"/>
        <end position="30"/>
    </location>
</feature>
<dbReference type="PROSITE" id="PS51192">
    <property type="entry name" value="HELICASE_ATP_BIND_1"/>
    <property type="match status" value="1"/>
</dbReference>
<evidence type="ECO:0000256" key="6">
    <source>
        <dbReference type="PROSITE-ProRule" id="PRU00552"/>
    </source>
</evidence>
<dbReference type="GO" id="GO:0003676">
    <property type="term" value="F:nucleic acid binding"/>
    <property type="evidence" value="ECO:0007669"/>
    <property type="project" value="InterPro"/>
</dbReference>
<dbReference type="PANTHER" id="PTHR47959">
    <property type="entry name" value="ATP-DEPENDENT RNA HELICASE RHLE-RELATED"/>
    <property type="match status" value="1"/>
</dbReference>
<dbReference type="InterPro" id="IPR027417">
    <property type="entry name" value="P-loop_NTPase"/>
</dbReference>
<evidence type="ECO:0000256" key="1">
    <source>
        <dbReference type="ARBA" id="ARBA00022741"/>
    </source>
</evidence>
<feature type="domain" description="Helicase ATP-binding" evidence="8">
    <location>
        <begin position="33"/>
        <end position="213"/>
    </location>
</feature>
<dbReference type="Pfam" id="PF00270">
    <property type="entry name" value="DEAD"/>
    <property type="match status" value="1"/>
</dbReference>
<gene>
    <name evidence="11" type="ORF">FFV09_08750</name>
</gene>
<evidence type="ECO:0000313" key="11">
    <source>
        <dbReference type="EMBL" id="QDH20930.1"/>
    </source>
</evidence>
<dbReference type="InterPro" id="IPR001650">
    <property type="entry name" value="Helicase_C-like"/>
</dbReference>
<evidence type="ECO:0000259" key="8">
    <source>
        <dbReference type="PROSITE" id="PS51192"/>
    </source>
</evidence>
<dbReference type="PROSITE" id="PS51194">
    <property type="entry name" value="HELICASE_CTER"/>
    <property type="match status" value="1"/>
</dbReference>
<feature type="compositionally biased region" description="Gly residues" evidence="7">
    <location>
        <begin position="476"/>
        <end position="509"/>
    </location>
</feature>
<feature type="short sequence motif" description="Q motif" evidence="6">
    <location>
        <begin position="2"/>
        <end position="30"/>
    </location>
</feature>
<dbReference type="CDD" id="cd00268">
    <property type="entry name" value="DEADc"/>
    <property type="match status" value="1"/>
</dbReference>
<evidence type="ECO:0000313" key="12">
    <source>
        <dbReference type="Proteomes" id="UP000316968"/>
    </source>
</evidence>
<dbReference type="EMBL" id="CP041217">
    <property type="protein sequence ID" value="QDH20930.1"/>
    <property type="molecule type" value="Genomic_DNA"/>
</dbReference>
<keyword evidence="1" id="KW-0547">Nucleotide-binding</keyword>
<dbReference type="GO" id="GO:0005524">
    <property type="term" value="F:ATP binding"/>
    <property type="evidence" value="ECO:0007669"/>
    <property type="project" value="UniProtKB-KW"/>
</dbReference>
<organism evidence="11 12">
    <name type="scientific">Saccharibacillus brassicae</name>
    <dbReference type="NCBI Taxonomy" id="2583377"/>
    <lineage>
        <taxon>Bacteria</taxon>
        <taxon>Bacillati</taxon>
        <taxon>Bacillota</taxon>
        <taxon>Bacilli</taxon>
        <taxon>Bacillales</taxon>
        <taxon>Paenibacillaceae</taxon>
        <taxon>Saccharibacillus</taxon>
    </lineage>
</organism>
<dbReference type="OrthoDB" id="9805696at2"/>
<dbReference type="GO" id="GO:0005829">
    <property type="term" value="C:cytosol"/>
    <property type="evidence" value="ECO:0007669"/>
    <property type="project" value="TreeGrafter"/>
</dbReference>